<sequence>MEELAALGPPAKPADRERVAKALALVREESDDRDLKFIAGVLRVLV</sequence>
<dbReference type="EMBL" id="JAGTJJ010000002">
    <property type="protein sequence ID" value="MDC3980528.1"/>
    <property type="molecule type" value="Genomic_DNA"/>
</dbReference>
<protein>
    <submittedName>
        <fullName evidence="1">Uncharacterized protein</fullName>
    </submittedName>
</protein>
<evidence type="ECO:0000313" key="1">
    <source>
        <dbReference type="EMBL" id="MDC3980528.1"/>
    </source>
</evidence>
<comment type="caution">
    <text evidence="1">The sequence shown here is derived from an EMBL/GenBank/DDBJ whole genome shotgun (WGS) entry which is preliminary data.</text>
</comment>
<keyword evidence="2" id="KW-1185">Reference proteome</keyword>
<name>A0A9X4APY8_9BACT</name>
<accession>A0A9X4APY8</accession>
<proteinExistence type="predicted"/>
<dbReference type="AlphaFoldDB" id="A0A9X4APY8"/>
<dbReference type="Proteomes" id="UP001151081">
    <property type="component" value="Unassembled WGS sequence"/>
</dbReference>
<gene>
    <name evidence="1" type="ORF">KEG57_08490</name>
</gene>
<dbReference type="RefSeq" id="WP_272417565.1">
    <property type="nucleotide sequence ID" value="NZ_JAGTJJ010000002.1"/>
</dbReference>
<reference evidence="1 2" key="1">
    <citation type="submission" date="2021-04" db="EMBL/GenBank/DDBJ databases">
        <title>Genome analysis of Polyangium sp.</title>
        <authorList>
            <person name="Li Y."/>
            <person name="Wang J."/>
        </authorList>
    </citation>
    <scope>NUCLEOTIDE SEQUENCE [LARGE SCALE GENOMIC DNA]</scope>
    <source>
        <strain evidence="1 2">SDU14</strain>
    </source>
</reference>
<organism evidence="1 2">
    <name type="scientific">Polyangium jinanense</name>
    <dbReference type="NCBI Taxonomy" id="2829994"/>
    <lineage>
        <taxon>Bacteria</taxon>
        <taxon>Pseudomonadati</taxon>
        <taxon>Myxococcota</taxon>
        <taxon>Polyangia</taxon>
        <taxon>Polyangiales</taxon>
        <taxon>Polyangiaceae</taxon>
        <taxon>Polyangium</taxon>
    </lineage>
</organism>
<evidence type="ECO:0000313" key="2">
    <source>
        <dbReference type="Proteomes" id="UP001151081"/>
    </source>
</evidence>